<dbReference type="Proteomes" id="UP000647339">
    <property type="component" value="Unassembled WGS sequence"/>
</dbReference>
<protein>
    <recommendedName>
        <fullName evidence="3">RteC protein</fullName>
    </recommendedName>
</protein>
<proteinExistence type="predicted"/>
<sequence>MKEYCNQLYGELKGRAQQIQQRASGMLKQSGAIYTEVNKVLLELKEYVLEKGFSDEGEEIEFFKQIKPRFEAEQIYYGELYYLSAKVPRTGEGRTDEYRRQLDFVHAYFSRHHFLYTYYRLGETSLDRHLFLRKSGPVPFIPDRPMVNRDARFATLGSYRYAKFMAYEHLQDHLSREIKKILAPGGSAQSSKLKWTAPKVALVELVYALKAANVFNHGKVSISDIAQCLEETFQKDLAQYYRTFQEIRIRKTGRTNFIDGLKEYLEKWMDNTDLNGKGEEG</sequence>
<dbReference type="EMBL" id="BMIU01000021">
    <property type="protein sequence ID" value="GGF44185.1"/>
    <property type="molecule type" value="Genomic_DNA"/>
</dbReference>
<name>A0ABQ1V8J1_9BACT</name>
<comment type="caution">
    <text evidence="1">The sequence shown here is derived from an EMBL/GenBank/DDBJ whole genome shotgun (WGS) entry which is preliminary data.</text>
</comment>
<reference evidence="2" key="1">
    <citation type="journal article" date="2019" name="Int. J. Syst. Evol. Microbiol.">
        <title>The Global Catalogue of Microorganisms (GCM) 10K type strain sequencing project: providing services to taxonomists for standard genome sequencing and annotation.</title>
        <authorList>
            <consortium name="The Broad Institute Genomics Platform"/>
            <consortium name="The Broad Institute Genome Sequencing Center for Infectious Disease"/>
            <person name="Wu L."/>
            <person name="Ma J."/>
        </authorList>
    </citation>
    <scope>NUCLEOTIDE SEQUENCE [LARGE SCALE GENOMIC DNA]</scope>
    <source>
        <strain evidence="2">CGMCC 1.15407</strain>
    </source>
</reference>
<dbReference type="Pfam" id="PF09357">
    <property type="entry name" value="RteC"/>
    <property type="match status" value="1"/>
</dbReference>
<evidence type="ECO:0000313" key="1">
    <source>
        <dbReference type="EMBL" id="GGF44185.1"/>
    </source>
</evidence>
<evidence type="ECO:0008006" key="3">
    <source>
        <dbReference type="Google" id="ProtNLM"/>
    </source>
</evidence>
<organism evidence="1 2">
    <name type="scientific">Echinicola rosea</name>
    <dbReference type="NCBI Taxonomy" id="1807691"/>
    <lineage>
        <taxon>Bacteria</taxon>
        <taxon>Pseudomonadati</taxon>
        <taxon>Bacteroidota</taxon>
        <taxon>Cytophagia</taxon>
        <taxon>Cytophagales</taxon>
        <taxon>Cyclobacteriaceae</taxon>
        <taxon>Echinicola</taxon>
    </lineage>
</organism>
<dbReference type="RefSeq" id="WP_137404378.1">
    <property type="nucleotide sequence ID" value="NZ_BMIU01000021.1"/>
</dbReference>
<dbReference type="InterPro" id="IPR018534">
    <property type="entry name" value="Tet_reg_excision_RteC"/>
</dbReference>
<keyword evidence="2" id="KW-1185">Reference proteome</keyword>
<gene>
    <name evidence="1" type="ORF">GCM10011339_35850</name>
</gene>
<evidence type="ECO:0000313" key="2">
    <source>
        <dbReference type="Proteomes" id="UP000647339"/>
    </source>
</evidence>
<accession>A0ABQ1V8J1</accession>